<sequence length="420" mass="46718">MSARILVAAHNHPALHPGGTEIFAHDLFRAYQRAGCEAIFLGATNQIHREARPGTSFQGIGPAGDELLLWSGHFDRFFMSQVDLYGIVPDLEELLRDFRPDVVHIHHLLLLGAEFPHIVRRTLPDCRIVMTLHDYYPICHHDGLMVRTSGKELCHKASADRCHACFKDIPLDRFTLREQHLKALLRTVDRFVSPSRFLRQRFIEWGLAAELISVIPNGIPVRAAPARPDRNGGGRPIFGYFGNLNPWKGVPVLLEAARQLIADGCEFELRVHGGAPFQSEGFLDEIARLFGETAPIVQQRGPYRREDITELVAAVDCTIVPSVWWENAPLVVGEAQALGKPVIASNIGGMAEMVEDGVNGLTVSPGDPRALASAMRRIIDDPDLQRDLTVNARKPDDIDTTARRYLDLIETIEPARIEAA</sequence>
<dbReference type="Gene3D" id="3.40.50.2000">
    <property type="entry name" value="Glycogen Phosphorylase B"/>
    <property type="match status" value="2"/>
</dbReference>
<accession>A0A1L3LV24</accession>
<evidence type="ECO:0000313" key="3">
    <source>
        <dbReference type="Proteomes" id="UP000182306"/>
    </source>
</evidence>
<feature type="domain" description="Glycosyltransferase subfamily 4-like N-terminal" evidence="1">
    <location>
        <begin position="17"/>
        <end position="220"/>
    </location>
</feature>
<organism evidence="2 3">
    <name type="scientific">Sinorhizobium americanum</name>
    <dbReference type="NCBI Taxonomy" id="194963"/>
    <lineage>
        <taxon>Bacteria</taxon>
        <taxon>Pseudomonadati</taxon>
        <taxon>Pseudomonadota</taxon>
        <taxon>Alphaproteobacteria</taxon>
        <taxon>Hyphomicrobiales</taxon>
        <taxon>Rhizobiaceae</taxon>
        <taxon>Sinorhizobium/Ensifer group</taxon>
        <taxon>Sinorhizobium</taxon>
    </lineage>
</organism>
<evidence type="ECO:0000259" key="1">
    <source>
        <dbReference type="Pfam" id="PF13439"/>
    </source>
</evidence>
<dbReference type="SUPFAM" id="SSF53756">
    <property type="entry name" value="UDP-Glycosyltransferase/glycogen phosphorylase"/>
    <property type="match status" value="1"/>
</dbReference>
<keyword evidence="2" id="KW-0614">Plasmid</keyword>
<keyword evidence="3" id="KW-1185">Reference proteome</keyword>
<dbReference type="EMBL" id="CP013110">
    <property type="protein sequence ID" value="APG93950.1"/>
    <property type="molecule type" value="Genomic_DNA"/>
</dbReference>
<dbReference type="Pfam" id="PF13439">
    <property type="entry name" value="Glyco_transf_4"/>
    <property type="match status" value="1"/>
</dbReference>
<dbReference type="AlphaFoldDB" id="A0A1L3LV24"/>
<dbReference type="OrthoDB" id="9807414at2"/>
<dbReference type="InterPro" id="IPR028098">
    <property type="entry name" value="Glyco_trans_4-like_N"/>
</dbReference>
<gene>
    <name evidence="2" type="ORF">SAMCFNEI73_pC0228</name>
</gene>
<proteinExistence type="predicted"/>
<dbReference type="CDD" id="cd03823">
    <property type="entry name" value="GT4_ExpE7-like"/>
    <property type="match status" value="1"/>
</dbReference>
<geneLocation type="plasmid" evidence="2 3">
    <name>C</name>
</geneLocation>
<protein>
    <submittedName>
        <fullName evidence="2">Glycosyl transferase</fullName>
    </submittedName>
</protein>
<name>A0A1L3LV24_9HYPH</name>
<reference evidence="2 3" key="1">
    <citation type="submission" date="2015-10" db="EMBL/GenBank/DDBJ databases">
        <title>Genomic differences between typical nodule nitrogen-fixing rhizobial strains and those coming from bean seeds.</title>
        <authorList>
            <person name="Peralta H."/>
            <person name="Aguilar-Vera A."/>
            <person name="Diaz R."/>
            <person name="Mora Y."/>
            <person name="Martinez-Batallar G."/>
            <person name="Salazar E."/>
            <person name="Vargas-Lagunas C."/>
            <person name="Encarnacion S."/>
            <person name="Girard L."/>
            <person name="Mora J."/>
        </authorList>
    </citation>
    <scope>NUCLEOTIDE SEQUENCE [LARGE SCALE GENOMIC DNA]</scope>
    <source>
        <strain evidence="2 3">CFNEI 73</strain>
        <plasmid evidence="2 3">C</plasmid>
    </source>
</reference>
<evidence type="ECO:0000313" key="2">
    <source>
        <dbReference type="EMBL" id="APG93950.1"/>
    </source>
</evidence>
<dbReference type="Proteomes" id="UP000182306">
    <property type="component" value="Plasmid C"/>
</dbReference>
<keyword evidence="2" id="KW-0808">Transferase</keyword>
<dbReference type="InterPro" id="IPR050194">
    <property type="entry name" value="Glycosyltransferase_grp1"/>
</dbReference>
<dbReference type="KEGG" id="same:SAMCFNEI73_pC0228"/>
<dbReference type="GO" id="GO:0016757">
    <property type="term" value="F:glycosyltransferase activity"/>
    <property type="evidence" value="ECO:0007669"/>
    <property type="project" value="UniProtKB-ARBA"/>
</dbReference>
<dbReference type="Pfam" id="PF13692">
    <property type="entry name" value="Glyco_trans_1_4"/>
    <property type="match status" value="1"/>
</dbReference>
<dbReference type="PANTHER" id="PTHR45947:SF13">
    <property type="entry name" value="TRANSFERASE"/>
    <property type="match status" value="1"/>
</dbReference>
<dbReference type="PANTHER" id="PTHR45947">
    <property type="entry name" value="SULFOQUINOVOSYL TRANSFERASE SQD2"/>
    <property type="match status" value="1"/>
</dbReference>
<dbReference type="RefSeq" id="WP_064255463.1">
    <property type="nucleotide sequence ID" value="NZ_CP013110.1"/>
</dbReference>